<dbReference type="GO" id="GO:0033116">
    <property type="term" value="C:endoplasmic reticulum-Golgi intermediate compartment membrane"/>
    <property type="evidence" value="ECO:0007669"/>
    <property type="project" value="TreeGrafter"/>
</dbReference>
<organism evidence="2 3">
    <name type="scientific">Sphenodon punctatus</name>
    <name type="common">Tuatara</name>
    <name type="synonym">Hatteria punctata</name>
    <dbReference type="NCBI Taxonomy" id="8508"/>
    <lineage>
        <taxon>Eukaryota</taxon>
        <taxon>Metazoa</taxon>
        <taxon>Chordata</taxon>
        <taxon>Craniata</taxon>
        <taxon>Vertebrata</taxon>
        <taxon>Euteleostomi</taxon>
        <taxon>Lepidosauria</taxon>
        <taxon>Sphenodontia</taxon>
        <taxon>Sphenodontidae</taxon>
        <taxon>Sphenodon</taxon>
    </lineage>
</organism>
<dbReference type="PANTHER" id="PTHR23330:SF6">
    <property type="entry name" value="WASP HOMOLOG-ASSOCIATED PROTEIN WITH ACTIN, MEMBRANES AND MICROTUBULES"/>
    <property type="match status" value="1"/>
</dbReference>
<dbReference type="GO" id="GO:0034314">
    <property type="term" value="P:Arp2/3 complex-mediated actin nucleation"/>
    <property type="evidence" value="ECO:0007669"/>
    <property type="project" value="TreeGrafter"/>
</dbReference>
<evidence type="ECO:0000256" key="1">
    <source>
        <dbReference type="SAM" id="MobiDB-lite"/>
    </source>
</evidence>
<dbReference type="OMA" id="KWSTKEI"/>
<dbReference type="Ensembl" id="ENSSPUT00000014592.1">
    <property type="protein sequence ID" value="ENSSPUP00000013683.1"/>
    <property type="gene ID" value="ENSSPUG00000010544.1"/>
</dbReference>
<dbReference type="GO" id="GO:0006888">
    <property type="term" value="P:endoplasmic reticulum to Golgi vesicle-mediated transport"/>
    <property type="evidence" value="ECO:0007669"/>
    <property type="project" value="TreeGrafter"/>
</dbReference>
<dbReference type="PANTHER" id="PTHR23330">
    <property type="entry name" value="P300 TRANSCRIPTIONAL COFACTOR JMY-RELATED"/>
    <property type="match status" value="1"/>
</dbReference>
<accession>A0A8D0L7P8</accession>
<dbReference type="AlphaFoldDB" id="A0A8D0L7P8"/>
<feature type="region of interest" description="Disordered" evidence="1">
    <location>
        <begin position="1"/>
        <end position="190"/>
    </location>
</feature>
<feature type="compositionally biased region" description="Pro residues" evidence="1">
    <location>
        <begin position="124"/>
        <end position="145"/>
    </location>
</feature>
<evidence type="ECO:0000313" key="2">
    <source>
        <dbReference type="Ensembl" id="ENSSPUP00000013683.1"/>
    </source>
</evidence>
<proteinExistence type="predicted"/>
<feature type="compositionally biased region" description="Polar residues" evidence="1">
    <location>
        <begin position="42"/>
        <end position="70"/>
    </location>
</feature>
<evidence type="ECO:0000313" key="3">
    <source>
        <dbReference type="Proteomes" id="UP000694392"/>
    </source>
</evidence>
<protein>
    <submittedName>
        <fullName evidence="2">Uncharacterized protein</fullName>
    </submittedName>
</protein>
<name>A0A8D0L7P8_SPHPU</name>
<reference evidence="2" key="2">
    <citation type="submission" date="2025-09" db="UniProtKB">
        <authorList>
            <consortium name="Ensembl"/>
        </authorList>
    </citation>
    <scope>IDENTIFICATION</scope>
</reference>
<dbReference type="Proteomes" id="UP000694392">
    <property type="component" value="Unplaced"/>
</dbReference>
<sequence>MQKRDKRKEEEKKKKDWISQERQKTLQRLKSFKEKCPAQVVLKTSRSQPHNPRQPQGISRRTPAPSSQPASIARPPARQSRNAQLTQAKGPRASHQKARADIPVHIFAPAGEPKPQNQSEEAAVPPPPPPPLPPPPPPLPPPPSIKPMHLKTPRDTSDKALPLLSEGSATGSAATQRLAEAPVRSVNNCT</sequence>
<keyword evidence="3" id="KW-1185">Reference proteome</keyword>
<feature type="compositionally biased region" description="Basic and acidic residues" evidence="1">
    <location>
        <begin position="7"/>
        <end position="24"/>
    </location>
</feature>
<reference evidence="2" key="1">
    <citation type="submission" date="2025-08" db="UniProtKB">
        <authorList>
            <consortium name="Ensembl"/>
        </authorList>
    </citation>
    <scope>IDENTIFICATION</scope>
</reference>
<dbReference type="GO" id="GO:0071933">
    <property type="term" value="F:Arp2/3 complex binding"/>
    <property type="evidence" value="ECO:0007669"/>
    <property type="project" value="TreeGrafter"/>
</dbReference>